<comment type="caution">
    <text evidence="2">The sequence shown here is derived from an EMBL/GenBank/DDBJ whole genome shotgun (WGS) entry which is preliminary data.</text>
</comment>
<keyword evidence="3" id="KW-1185">Reference proteome</keyword>
<keyword evidence="1" id="KW-1133">Transmembrane helix</keyword>
<gene>
    <name evidence="2" type="ORF">AWM68_00480</name>
</gene>
<feature type="transmembrane region" description="Helical" evidence="1">
    <location>
        <begin position="80"/>
        <end position="103"/>
    </location>
</feature>
<feature type="transmembrane region" description="Helical" evidence="1">
    <location>
        <begin position="43"/>
        <end position="68"/>
    </location>
</feature>
<proteinExistence type="predicted"/>
<keyword evidence="1" id="KW-0472">Membrane</keyword>
<feature type="transmembrane region" description="Helical" evidence="1">
    <location>
        <begin position="6"/>
        <end position="23"/>
    </location>
</feature>
<organism evidence="2 3">
    <name type="scientific">Fictibacillus phosphorivorans</name>
    <dbReference type="NCBI Taxonomy" id="1221500"/>
    <lineage>
        <taxon>Bacteria</taxon>
        <taxon>Bacillati</taxon>
        <taxon>Bacillota</taxon>
        <taxon>Bacilli</taxon>
        <taxon>Bacillales</taxon>
        <taxon>Fictibacillaceae</taxon>
        <taxon>Fictibacillus</taxon>
    </lineage>
</organism>
<dbReference type="RefSeq" id="WP_066236045.1">
    <property type="nucleotide sequence ID" value="NZ_LRFC01000001.1"/>
</dbReference>
<protein>
    <submittedName>
        <fullName evidence="2">Uncharacterized protein</fullName>
    </submittedName>
</protein>
<keyword evidence="1" id="KW-0812">Transmembrane</keyword>
<sequence>MQLESLLSWGISLVFILLLVLVYKKKGDREERFLGWKLVGYYFLGTFTLRLESWILPVGIAVFLLFFLPKIISNKQSKKWAASLGLLSFALSIVISHSVEAYYEGMIQLKPSSDNAYEMNFLKEYEKVKAALDADGELAINNMELSFEKDGKMKQFNYEIYYSRDDRNMSAWITLLNDKYQVVTHIQKDEEEMMMNHQNYISSPTIYFQALDLHGLKKMLPTGDLYYVYFTNSDEASLDVEDASFWTIERSGIQKHTEAASTDENTDSEEAMVPQFSYQIRINSMSAMGAGDYKGDQQRYFAISPELYN</sequence>
<evidence type="ECO:0000313" key="2">
    <source>
        <dbReference type="EMBL" id="KZE68791.1"/>
    </source>
</evidence>
<evidence type="ECO:0000313" key="3">
    <source>
        <dbReference type="Proteomes" id="UP000076567"/>
    </source>
</evidence>
<dbReference type="Proteomes" id="UP000076567">
    <property type="component" value="Unassembled WGS sequence"/>
</dbReference>
<name>A0A161TR42_9BACL</name>
<accession>A0A161TR42</accession>
<reference evidence="3" key="1">
    <citation type="submission" date="2016-01" db="EMBL/GenBank/DDBJ databases">
        <title>Draft genome of Chromobacterium sp. F49.</title>
        <authorList>
            <person name="Hong K.W."/>
        </authorList>
    </citation>
    <scope>NUCLEOTIDE SEQUENCE [LARGE SCALE GENOMIC DNA]</scope>
    <source>
        <strain evidence="3">P7IIIA</strain>
    </source>
</reference>
<evidence type="ECO:0000256" key="1">
    <source>
        <dbReference type="SAM" id="Phobius"/>
    </source>
</evidence>
<dbReference type="OrthoDB" id="1747727at2"/>
<dbReference type="EMBL" id="LRFC01000001">
    <property type="protein sequence ID" value="KZE68791.1"/>
    <property type="molecule type" value="Genomic_DNA"/>
</dbReference>
<dbReference type="AlphaFoldDB" id="A0A161TR42"/>